<name>A0ABM6QYH6_PSEO1</name>
<gene>
    <name evidence="3" type="ORF">C1C98_09280</name>
</gene>
<evidence type="ECO:0000259" key="1">
    <source>
        <dbReference type="Pfam" id="PF07287"/>
    </source>
</evidence>
<dbReference type="RefSeq" id="WP_014337311.1">
    <property type="nucleotide sequence ID" value="NC_016830.1"/>
</dbReference>
<feature type="domain" description="AtuA-like ferredoxin-fold" evidence="2">
    <location>
        <begin position="484"/>
        <end position="585"/>
    </location>
</feature>
<sequence>MPKTIRIGCASAFWGDTCTAAAQLVEGGALDYLVFDYLAEVTMSIMAGARAKDPSSGYATDFIEVLTPLLRRLHGDGVRVISNAGGVNPQACAKALQAACDQAGVPLKIAVLLGDDLQPQFERLAAQGIREMFSGEPLPPACVSINAYLGAPGIVEALRLGADVVITGRVVDSAVVSAALVHEFGWAWDDYDRLAQAALAGHLIECGAQCTGGNFTDWKEVPDYEHIGFPIVEVSADGQFTVTKTEGSGGLVTPLTVGEQLLYEIGDPQGYLLPDVICDFSQVRLIQQGKHAVHVHGAKGLPPTDQYKVSATWPDDWRCTATCLIAGIDAVAKAERVSQAIIAKTSQIFSQRGWAPYSEVNIELLGSEATYGPHGQRRDSREVVIKLAVRHPEKQPLVLFSREIAQAATGMAPGLTGLVGGRPTVSPLIRLFSFLIDKATCRLDIELDGQRHPCPLPTFEPLHTVDLPVAPDVPKPQGRADASVPLVKLAVARSGDKGNHSNIGVIAREPEYLPWIAEALMPEVMVDWMSHVLDPRLGRVERWYLPGTHSLNFLLENALGGGGVASLRIDPQGKAFAQQLLEIQIPVPQHIADQVNSCGEGIYPRWGAKRP</sequence>
<feature type="domain" description="Acyclic terpene utilisation N-terminal" evidence="1">
    <location>
        <begin position="5"/>
        <end position="443"/>
    </location>
</feature>
<keyword evidence="4" id="KW-1185">Reference proteome</keyword>
<dbReference type="Proteomes" id="UP000235315">
    <property type="component" value="Chromosome"/>
</dbReference>
<organism evidence="3 4">
    <name type="scientific">Pseudomonas ogarae (strain DSM 112162 / CECT 30235 / F113)</name>
    <dbReference type="NCBI Taxonomy" id="1114970"/>
    <lineage>
        <taxon>Bacteria</taxon>
        <taxon>Pseudomonadati</taxon>
        <taxon>Pseudomonadota</taxon>
        <taxon>Gammaproteobacteria</taxon>
        <taxon>Pseudomonadales</taxon>
        <taxon>Pseudomonadaceae</taxon>
        <taxon>Pseudomonas</taxon>
    </lineage>
</organism>
<dbReference type="Pfam" id="PF23544">
    <property type="entry name" value="AtuA_ferredoxin"/>
    <property type="match status" value="1"/>
</dbReference>
<evidence type="ECO:0000259" key="2">
    <source>
        <dbReference type="Pfam" id="PF23544"/>
    </source>
</evidence>
<protein>
    <submittedName>
        <fullName evidence="3">DUF1446 domain-containing protein</fullName>
    </submittedName>
</protein>
<dbReference type="PANTHER" id="PTHR47708:SF2">
    <property type="entry name" value="SI:CH73-132F6.5"/>
    <property type="match status" value="1"/>
</dbReference>
<proteinExistence type="predicted"/>
<reference evidence="3 4" key="1">
    <citation type="submission" date="2018-01" db="EMBL/GenBank/DDBJ databases">
        <title>Tropical forage species Digitaria eriantha prevents oxidative stress under low temperature conditions by the incorporation of polyhydroxybutyrate-producing endophytic bacteria.</title>
        <authorList>
            <person name="Stritzler M."/>
            <person name="Ayub N."/>
        </authorList>
    </citation>
    <scope>NUCLEOTIDE SEQUENCE [LARGE SCALE GENOMIC DNA]</scope>
    <source>
        <strain evidence="3 4">FR1</strain>
    </source>
</reference>
<dbReference type="InterPro" id="IPR056362">
    <property type="entry name" value="AtuA-like_ferredoxin_dom"/>
</dbReference>
<evidence type="ECO:0000313" key="3">
    <source>
        <dbReference type="EMBL" id="AUO45640.1"/>
    </source>
</evidence>
<dbReference type="Pfam" id="PF07287">
    <property type="entry name" value="AtuA"/>
    <property type="match status" value="1"/>
</dbReference>
<dbReference type="EMBL" id="CP025738">
    <property type="protein sequence ID" value="AUO45640.1"/>
    <property type="molecule type" value="Genomic_DNA"/>
</dbReference>
<accession>A0ABM6QYH6</accession>
<dbReference type="PANTHER" id="PTHR47708">
    <property type="match status" value="1"/>
</dbReference>
<evidence type="ECO:0000313" key="4">
    <source>
        <dbReference type="Proteomes" id="UP000235315"/>
    </source>
</evidence>
<dbReference type="InterPro" id="IPR010839">
    <property type="entry name" value="AtuA_N"/>
</dbReference>